<gene>
    <name evidence="1" type="ORF">ENP86_04180</name>
</gene>
<organism evidence="1">
    <name type="scientific">candidate division WOR-3 bacterium</name>
    <dbReference type="NCBI Taxonomy" id="2052148"/>
    <lineage>
        <taxon>Bacteria</taxon>
        <taxon>Bacteria division WOR-3</taxon>
    </lineage>
</organism>
<sequence>MRAITKITAILLIALLVVPGFVFAQKGKGAEQKTGSAPLTVEKLKYKNIQDEFNPTYDFLADIGEMIDNARHQKDGVDLLAAAQLLFFAEKSTGKKSQVVTAEALLNEVGALTKDQKNAKLAKMLADFYADATLGPGDKAKSDEFTKLAAEYEKLASGTRGYCWVCVNNYSSWTVDVYIDGYYK</sequence>
<proteinExistence type="predicted"/>
<comment type="caution">
    <text evidence="1">The sequence shown here is derived from an EMBL/GenBank/DDBJ whole genome shotgun (WGS) entry which is preliminary data.</text>
</comment>
<dbReference type="AlphaFoldDB" id="A0A7V0Z501"/>
<protein>
    <submittedName>
        <fullName evidence="1">Uncharacterized protein</fullName>
    </submittedName>
</protein>
<name>A0A7V0Z501_UNCW3</name>
<dbReference type="EMBL" id="DSKY01000012">
    <property type="protein sequence ID" value="HDY58733.1"/>
    <property type="molecule type" value="Genomic_DNA"/>
</dbReference>
<evidence type="ECO:0000313" key="1">
    <source>
        <dbReference type="EMBL" id="HDY58733.1"/>
    </source>
</evidence>
<reference evidence="1" key="1">
    <citation type="journal article" date="2020" name="mSystems">
        <title>Genome- and Community-Level Interaction Insights into Carbon Utilization and Element Cycling Functions of Hydrothermarchaeota in Hydrothermal Sediment.</title>
        <authorList>
            <person name="Zhou Z."/>
            <person name="Liu Y."/>
            <person name="Xu W."/>
            <person name="Pan J."/>
            <person name="Luo Z.H."/>
            <person name="Li M."/>
        </authorList>
    </citation>
    <scope>NUCLEOTIDE SEQUENCE [LARGE SCALE GENOMIC DNA]</scope>
    <source>
        <strain evidence="1">SpSt-258</strain>
    </source>
</reference>
<accession>A0A7V0Z501</accession>